<dbReference type="InterPro" id="IPR000504">
    <property type="entry name" value="RRM_dom"/>
</dbReference>
<evidence type="ECO:0000313" key="8">
    <source>
        <dbReference type="Proteomes" id="UP000694621"/>
    </source>
</evidence>
<dbReference type="Pfam" id="PF00076">
    <property type="entry name" value="RRM_1"/>
    <property type="match status" value="1"/>
</dbReference>
<dbReference type="SMART" id="SM00360">
    <property type="entry name" value="RRM"/>
    <property type="match status" value="1"/>
</dbReference>
<evidence type="ECO:0000256" key="2">
    <source>
        <dbReference type="ARBA" id="ARBA00022884"/>
    </source>
</evidence>
<organism evidence="7 8">
    <name type="scientific">Astyanax mexicanus</name>
    <name type="common">Blind cave fish</name>
    <name type="synonym">Astyanax fasciatus mexicanus</name>
    <dbReference type="NCBI Taxonomy" id="7994"/>
    <lineage>
        <taxon>Eukaryota</taxon>
        <taxon>Metazoa</taxon>
        <taxon>Chordata</taxon>
        <taxon>Craniata</taxon>
        <taxon>Vertebrata</taxon>
        <taxon>Euteleostomi</taxon>
        <taxon>Actinopterygii</taxon>
        <taxon>Neopterygii</taxon>
        <taxon>Teleostei</taxon>
        <taxon>Ostariophysi</taxon>
        <taxon>Characiformes</taxon>
        <taxon>Characoidei</taxon>
        <taxon>Acestrorhamphidae</taxon>
        <taxon>Acestrorhamphinae</taxon>
        <taxon>Astyanax</taxon>
    </lineage>
</organism>
<dbReference type="FunFam" id="3.30.70.330:FF:000246">
    <property type="entry name" value="TATA-binding protein-associated factor 2N isoform X1"/>
    <property type="match status" value="1"/>
</dbReference>
<dbReference type="PROSITE" id="PS50102">
    <property type="entry name" value="RRM"/>
    <property type="match status" value="1"/>
</dbReference>
<keyword evidence="3" id="KW-0539">Nucleus</keyword>
<dbReference type="InterPro" id="IPR035979">
    <property type="entry name" value="RBD_domain_sf"/>
</dbReference>
<evidence type="ECO:0000313" key="7">
    <source>
        <dbReference type="Ensembl" id="ENSAMXP00005047363.1"/>
    </source>
</evidence>
<dbReference type="GO" id="GO:0006355">
    <property type="term" value="P:regulation of DNA-templated transcription"/>
    <property type="evidence" value="ECO:0007669"/>
    <property type="project" value="InterPro"/>
</dbReference>
<feature type="domain" description="RRM" evidence="6">
    <location>
        <begin position="212"/>
        <end position="298"/>
    </location>
</feature>
<dbReference type="Proteomes" id="UP000694621">
    <property type="component" value="Unplaced"/>
</dbReference>
<protein>
    <submittedName>
        <fullName evidence="7">TAF15 RNA polymerase II, TATA box binding protein (TBP)-associated factor</fullName>
    </submittedName>
</protein>
<dbReference type="PANTHER" id="PTHR23238">
    <property type="entry name" value="RNA BINDING PROTEIN"/>
    <property type="match status" value="1"/>
</dbReference>
<reference evidence="7" key="1">
    <citation type="submission" date="2025-08" db="UniProtKB">
        <authorList>
            <consortium name="Ensembl"/>
        </authorList>
    </citation>
    <scope>IDENTIFICATION</scope>
</reference>
<evidence type="ECO:0000259" key="6">
    <source>
        <dbReference type="PROSITE" id="PS50102"/>
    </source>
</evidence>
<keyword evidence="2 4" id="KW-0694">RNA-binding</keyword>
<evidence type="ECO:0000256" key="1">
    <source>
        <dbReference type="ARBA" id="ARBA00004123"/>
    </source>
</evidence>
<dbReference type="SUPFAM" id="SSF54928">
    <property type="entry name" value="RNA-binding domain, RBD"/>
    <property type="match status" value="1"/>
</dbReference>
<sequence length="312" mass="33317">MASAMAPMEGPRAISRLGRVMDKVTEVALMGDRATKVMVNQQKDMGSHHKVTHLVDMVSSSSSNHHSNNHHSNNKPTIVMGSTVLILHQGMGTSLTGSRVLTGSSLKEDTANLGARMVAPHRVVMEGGMMVRTGDMVEMMGVTGLILATEAEGVAGMIVEAVTVEGMTEAVTTAEAMSEVEEEEEALPLVWGPREYGQKDDGGDEQDNSDNNTIFVQGLGEDVSTQEVSDYFKQIGIIKVNKKTGKPMINLYTDKATGRLKGEATVSFDDPPSAKAAIDWFDGKEFNGKPIKVSFATRRAEFTQRGGGGGGG</sequence>
<evidence type="ECO:0000256" key="4">
    <source>
        <dbReference type="PROSITE-ProRule" id="PRU00176"/>
    </source>
</evidence>
<dbReference type="GO" id="GO:0005634">
    <property type="term" value="C:nucleus"/>
    <property type="evidence" value="ECO:0007669"/>
    <property type="project" value="UniProtKB-SubCell"/>
</dbReference>
<name>A0A8B9L9A9_ASTMX</name>
<proteinExistence type="predicted"/>
<evidence type="ECO:0000256" key="5">
    <source>
        <dbReference type="SAM" id="MobiDB-lite"/>
    </source>
</evidence>
<dbReference type="InterPro" id="IPR012677">
    <property type="entry name" value="Nucleotide-bd_a/b_plait_sf"/>
</dbReference>
<dbReference type="InterPro" id="IPR034870">
    <property type="entry name" value="TET_fam"/>
</dbReference>
<dbReference type="CDD" id="cd12535">
    <property type="entry name" value="RRM_FUS_TAF15"/>
    <property type="match status" value="1"/>
</dbReference>
<dbReference type="AlphaFoldDB" id="A0A8B9L9A9"/>
<dbReference type="Ensembl" id="ENSAMXT00005051430.1">
    <property type="protein sequence ID" value="ENSAMXP00005047363.1"/>
    <property type="gene ID" value="ENSAMXG00005021751.1"/>
</dbReference>
<feature type="region of interest" description="Disordered" evidence="5">
    <location>
        <begin position="192"/>
        <end position="213"/>
    </location>
</feature>
<evidence type="ECO:0000256" key="3">
    <source>
        <dbReference type="ARBA" id="ARBA00023242"/>
    </source>
</evidence>
<accession>A0A8B9L9A9</accession>
<dbReference type="GO" id="GO:0003723">
    <property type="term" value="F:RNA binding"/>
    <property type="evidence" value="ECO:0007669"/>
    <property type="project" value="UniProtKB-UniRule"/>
</dbReference>
<dbReference type="Gene3D" id="3.30.70.330">
    <property type="match status" value="1"/>
</dbReference>
<comment type="subcellular location">
    <subcellularLocation>
        <location evidence="1">Nucleus</location>
    </subcellularLocation>
</comment>